<name>A0AA38HZA7_9CUCU</name>
<keyword evidence="1" id="KW-0472">Membrane</keyword>
<organism evidence="2 3">
    <name type="scientific">Zophobas morio</name>
    <dbReference type="NCBI Taxonomy" id="2755281"/>
    <lineage>
        <taxon>Eukaryota</taxon>
        <taxon>Metazoa</taxon>
        <taxon>Ecdysozoa</taxon>
        <taxon>Arthropoda</taxon>
        <taxon>Hexapoda</taxon>
        <taxon>Insecta</taxon>
        <taxon>Pterygota</taxon>
        <taxon>Neoptera</taxon>
        <taxon>Endopterygota</taxon>
        <taxon>Coleoptera</taxon>
        <taxon>Polyphaga</taxon>
        <taxon>Cucujiformia</taxon>
        <taxon>Tenebrionidae</taxon>
        <taxon>Zophobas</taxon>
    </lineage>
</organism>
<protein>
    <recommendedName>
        <fullName evidence="4">G-protein coupled receptors family 1 profile domain-containing protein</fullName>
    </recommendedName>
</protein>
<reference evidence="2" key="1">
    <citation type="journal article" date="2023" name="G3 (Bethesda)">
        <title>Whole genome assemblies of Zophobas morio and Tenebrio molitor.</title>
        <authorList>
            <person name="Kaur S."/>
            <person name="Stinson S.A."/>
            <person name="diCenzo G.C."/>
        </authorList>
    </citation>
    <scope>NUCLEOTIDE SEQUENCE</scope>
    <source>
        <strain evidence="2">QUZm001</strain>
    </source>
</reference>
<evidence type="ECO:0008006" key="4">
    <source>
        <dbReference type="Google" id="ProtNLM"/>
    </source>
</evidence>
<feature type="transmembrane region" description="Helical" evidence="1">
    <location>
        <begin position="70"/>
        <end position="90"/>
    </location>
</feature>
<feature type="transmembrane region" description="Helical" evidence="1">
    <location>
        <begin position="102"/>
        <end position="125"/>
    </location>
</feature>
<evidence type="ECO:0000256" key="1">
    <source>
        <dbReference type="SAM" id="Phobius"/>
    </source>
</evidence>
<dbReference type="AlphaFoldDB" id="A0AA38HZA7"/>
<evidence type="ECO:0000313" key="2">
    <source>
        <dbReference type="EMBL" id="KAJ3647125.1"/>
    </source>
</evidence>
<gene>
    <name evidence="2" type="ORF">Zmor_024662</name>
</gene>
<keyword evidence="1" id="KW-1133">Transmembrane helix</keyword>
<keyword evidence="3" id="KW-1185">Reference proteome</keyword>
<dbReference type="Proteomes" id="UP001168821">
    <property type="component" value="Unassembled WGS sequence"/>
</dbReference>
<dbReference type="Gene3D" id="1.20.1070.10">
    <property type="entry name" value="Rhodopsin 7-helix transmembrane proteins"/>
    <property type="match status" value="1"/>
</dbReference>
<accession>A0AA38HZA7</accession>
<dbReference type="EMBL" id="JALNTZ010000007">
    <property type="protein sequence ID" value="KAJ3647125.1"/>
    <property type="molecule type" value="Genomic_DNA"/>
</dbReference>
<keyword evidence="1" id="KW-0812">Transmembrane</keyword>
<feature type="transmembrane region" description="Helical" evidence="1">
    <location>
        <begin position="39"/>
        <end position="63"/>
    </location>
</feature>
<dbReference type="SUPFAM" id="SSF81321">
    <property type="entry name" value="Family A G protein-coupled receptor-like"/>
    <property type="match status" value="1"/>
</dbReference>
<evidence type="ECO:0000313" key="3">
    <source>
        <dbReference type="Proteomes" id="UP001168821"/>
    </source>
</evidence>
<sequence>MGDECGGGTSSNDTELKNADQNDCVLPDTLSILSDYERFTFMGIFVVFSVLSLCGNCAAIYSISKRKYRYVQKTCIVSLAVSDILSTIVIATNNLETFSHELLVWVSSIPLVASVFISTLVSLLFTI</sequence>
<comment type="caution">
    <text evidence="2">The sequence shown here is derived from an EMBL/GenBank/DDBJ whole genome shotgun (WGS) entry which is preliminary data.</text>
</comment>
<proteinExistence type="predicted"/>